<keyword evidence="1" id="KW-0812">Transmembrane</keyword>
<evidence type="ECO:0000313" key="2">
    <source>
        <dbReference type="EMBL" id="HHI88399.1"/>
    </source>
</evidence>
<feature type="transmembrane region" description="Helical" evidence="1">
    <location>
        <begin position="7"/>
        <end position="24"/>
    </location>
</feature>
<keyword evidence="1" id="KW-0472">Membrane</keyword>
<reference evidence="2" key="1">
    <citation type="journal article" date="2020" name="mSystems">
        <title>Genome- and Community-Level Interaction Insights into Carbon Utilization and Element Cycling Functions of Hydrothermarchaeota in Hydrothermal Sediment.</title>
        <authorList>
            <person name="Zhou Z."/>
            <person name="Liu Y."/>
            <person name="Xu W."/>
            <person name="Pan J."/>
            <person name="Luo Z.H."/>
            <person name="Li M."/>
        </authorList>
    </citation>
    <scope>NUCLEOTIDE SEQUENCE [LARGE SCALE GENOMIC DNA]</scope>
    <source>
        <strain evidence="2">HyVt-538</strain>
    </source>
</reference>
<protein>
    <submittedName>
        <fullName evidence="2">DUF1523 family protein</fullName>
    </submittedName>
</protein>
<dbReference type="EMBL" id="DROP01000031">
    <property type="protein sequence ID" value="HHI88399.1"/>
    <property type="molecule type" value="Genomic_DNA"/>
</dbReference>
<dbReference type="InterPro" id="IPR011088">
    <property type="entry name" value="Phage_phiNM3_A0EWY4"/>
</dbReference>
<dbReference type="Proteomes" id="UP000885806">
    <property type="component" value="Unassembled WGS sequence"/>
</dbReference>
<evidence type="ECO:0000256" key="1">
    <source>
        <dbReference type="SAM" id="Phobius"/>
    </source>
</evidence>
<organism evidence="2">
    <name type="scientific">Hellea balneolensis</name>
    <dbReference type="NCBI Taxonomy" id="287478"/>
    <lineage>
        <taxon>Bacteria</taxon>
        <taxon>Pseudomonadati</taxon>
        <taxon>Pseudomonadota</taxon>
        <taxon>Alphaproteobacteria</taxon>
        <taxon>Maricaulales</taxon>
        <taxon>Robiginitomaculaceae</taxon>
        <taxon>Hellea</taxon>
    </lineage>
</organism>
<dbReference type="Pfam" id="PF07509">
    <property type="entry name" value="DUF1523"/>
    <property type="match status" value="1"/>
</dbReference>
<sequence>MKWFKWIFRLVVFGLVAAFLAYFLPSHDIVRIVGTDVKRMDLGNRNRFFDQADSGTQKQATRDVRFIYAEWPDGGPRVYRNEDTGWSFPFYFKFNSSDIAAKAQAFANREDKPWVLVTHYGWRIQVLSMYPNAVRLREVEGPDALVVPWFNIIFLSLLAIVWAYVWLAWRRFKKKRLEPIADKIDDLVDDTQESVNQKAKGMRRLFARYKRKDFKRKD</sequence>
<proteinExistence type="predicted"/>
<accession>A0A7V5NW97</accession>
<gene>
    <name evidence="2" type="ORF">ENK01_00465</name>
</gene>
<keyword evidence="1" id="KW-1133">Transmembrane helix</keyword>
<name>A0A7V5NW97_9PROT</name>
<dbReference type="AlphaFoldDB" id="A0A7V5NW97"/>
<feature type="transmembrane region" description="Helical" evidence="1">
    <location>
        <begin position="146"/>
        <end position="167"/>
    </location>
</feature>
<comment type="caution">
    <text evidence="2">The sequence shown here is derived from an EMBL/GenBank/DDBJ whole genome shotgun (WGS) entry which is preliminary data.</text>
</comment>